<name>A0A9W4T2L1_9GLOM</name>
<evidence type="ECO:0000313" key="2">
    <source>
        <dbReference type="EMBL" id="CAI2190465.1"/>
    </source>
</evidence>
<gene>
    <name evidence="2" type="ORF">FWILDA_LOCUS14589</name>
</gene>
<feature type="coiled-coil region" evidence="1">
    <location>
        <begin position="18"/>
        <end position="104"/>
    </location>
</feature>
<organism evidence="2 3">
    <name type="scientific">Funneliformis geosporum</name>
    <dbReference type="NCBI Taxonomy" id="1117311"/>
    <lineage>
        <taxon>Eukaryota</taxon>
        <taxon>Fungi</taxon>
        <taxon>Fungi incertae sedis</taxon>
        <taxon>Mucoromycota</taxon>
        <taxon>Glomeromycotina</taxon>
        <taxon>Glomeromycetes</taxon>
        <taxon>Glomerales</taxon>
        <taxon>Glomeraceae</taxon>
        <taxon>Funneliformis</taxon>
    </lineage>
</organism>
<evidence type="ECO:0000313" key="3">
    <source>
        <dbReference type="Proteomes" id="UP001153678"/>
    </source>
</evidence>
<proteinExistence type="predicted"/>
<keyword evidence="3" id="KW-1185">Reference proteome</keyword>
<comment type="caution">
    <text evidence="2">The sequence shown here is derived from an EMBL/GenBank/DDBJ whole genome shotgun (WGS) entry which is preliminary data.</text>
</comment>
<dbReference type="EMBL" id="CAMKVN010006585">
    <property type="protein sequence ID" value="CAI2190465.1"/>
    <property type="molecule type" value="Genomic_DNA"/>
</dbReference>
<dbReference type="Proteomes" id="UP001153678">
    <property type="component" value="Unassembled WGS sequence"/>
</dbReference>
<sequence length="117" mass="13897">LAVYLYYQSKYSANGSKIQALKARIKEYNIHFEELIKKGVENDEKIFNLTKVNTESRELKNLKKKCGFLEKNLAEIVEVYRSLIEQNKNLKKTVEESQQKLRKKDKFLEEQNKLIKI</sequence>
<protein>
    <submittedName>
        <fullName evidence="2">19404_t:CDS:1</fullName>
    </submittedName>
</protein>
<accession>A0A9W4T2L1</accession>
<dbReference type="AlphaFoldDB" id="A0A9W4T2L1"/>
<keyword evidence="1" id="KW-0175">Coiled coil</keyword>
<feature type="non-terminal residue" evidence="2">
    <location>
        <position position="1"/>
    </location>
</feature>
<reference evidence="2" key="1">
    <citation type="submission" date="2022-08" db="EMBL/GenBank/DDBJ databases">
        <authorList>
            <person name="Kallberg Y."/>
            <person name="Tangrot J."/>
            <person name="Rosling A."/>
        </authorList>
    </citation>
    <scope>NUCLEOTIDE SEQUENCE</scope>
    <source>
        <strain evidence="2">Wild A</strain>
    </source>
</reference>
<evidence type="ECO:0000256" key="1">
    <source>
        <dbReference type="SAM" id="Coils"/>
    </source>
</evidence>